<dbReference type="Gene3D" id="1.10.10.10">
    <property type="entry name" value="Winged helix-like DNA-binding domain superfamily/Winged helix DNA-binding domain"/>
    <property type="match status" value="1"/>
</dbReference>
<dbReference type="EMBL" id="JALLPB020000116">
    <property type="protein sequence ID" value="KAL3817198.1"/>
    <property type="molecule type" value="Genomic_DNA"/>
</dbReference>
<keyword evidence="8" id="KW-1185">Reference proteome</keyword>
<keyword evidence="3" id="KW-0539">Nucleus</keyword>
<protein>
    <recommendedName>
        <fullName evidence="6">HSF-type DNA-binding domain-containing protein</fullName>
    </recommendedName>
</protein>
<dbReference type="InterPro" id="IPR036390">
    <property type="entry name" value="WH_DNA-bd_sf"/>
</dbReference>
<feature type="region of interest" description="Disordered" evidence="5">
    <location>
        <begin position="198"/>
        <end position="241"/>
    </location>
</feature>
<evidence type="ECO:0000259" key="6">
    <source>
        <dbReference type="SMART" id="SM00415"/>
    </source>
</evidence>
<name>A0ABD3RYE5_9STRA</name>
<comment type="caution">
    <text evidence="7">The sequence shown here is derived from an EMBL/GenBank/DDBJ whole genome shotgun (WGS) entry which is preliminary data.</text>
</comment>
<accession>A0ABD3RYE5</accession>
<dbReference type="GO" id="GO:0005634">
    <property type="term" value="C:nucleus"/>
    <property type="evidence" value="ECO:0007669"/>
    <property type="project" value="UniProtKB-SubCell"/>
</dbReference>
<evidence type="ECO:0000256" key="4">
    <source>
        <dbReference type="RuleBase" id="RU004020"/>
    </source>
</evidence>
<organism evidence="7 8">
    <name type="scientific">Cyclostephanos tholiformis</name>
    <dbReference type="NCBI Taxonomy" id="382380"/>
    <lineage>
        <taxon>Eukaryota</taxon>
        <taxon>Sar</taxon>
        <taxon>Stramenopiles</taxon>
        <taxon>Ochrophyta</taxon>
        <taxon>Bacillariophyta</taxon>
        <taxon>Coscinodiscophyceae</taxon>
        <taxon>Thalassiosirophycidae</taxon>
        <taxon>Stephanodiscales</taxon>
        <taxon>Stephanodiscaceae</taxon>
        <taxon>Cyclostephanos</taxon>
    </lineage>
</organism>
<gene>
    <name evidence="7" type="ORF">ACHAXA_007741</name>
</gene>
<dbReference type="GO" id="GO:0003677">
    <property type="term" value="F:DNA binding"/>
    <property type="evidence" value="ECO:0007669"/>
    <property type="project" value="UniProtKB-KW"/>
</dbReference>
<feature type="domain" description="HSF-type DNA-binding" evidence="6">
    <location>
        <begin position="83"/>
        <end position="196"/>
    </location>
</feature>
<proteinExistence type="inferred from homology"/>
<dbReference type="InterPro" id="IPR000232">
    <property type="entry name" value="HSF_DNA-bd"/>
</dbReference>
<comment type="subcellular location">
    <subcellularLocation>
        <location evidence="1">Nucleus</location>
    </subcellularLocation>
</comment>
<evidence type="ECO:0000256" key="1">
    <source>
        <dbReference type="ARBA" id="ARBA00004123"/>
    </source>
</evidence>
<sequence>MRTPHEVLIGIPRNYGGGGSIARPRNGGETKIHLPAVVATLRTTCDLNTTSANAKTTTLLIPTSHHLPAHHHPARPPPLCGHPIPEFLCHLYSMLNDPSLSDIMLWEVPSVDESNIPGGGIVGIGKIVVLDPMRLQNEVLGKYYRHSQYSSFQRQLNYFGFKKKLHGSRKGKLGPCSYVHDSIGFELESLLGIKRRSATSASSSANDNGGNKVNVGKRRVSSSPGRPDPSGSGGGARMTVGAYPSSTSRLANIRSLTKCASHGTANRHTAAAAFSSGRTFLGLPPSSDTSPSVVSSGFRAPEDPSLKTTMITTTKTKLFNASVGNLSPPVATSDDGTLFPSPAASDNGTLTVTIGHPAEMTRNHSSKDFNDFLSHLLGTTLPPSDELFDDDMSAGNLSDFGVEMDEEGAASMIGGPLQVADDGMLLPY</sequence>
<dbReference type="FunFam" id="1.10.10.10:FF:001242">
    <property type="entry name" value="HSF33, heat shock transcription factor DNA-binding domain-containing protein, DNA binding, transcription factor"/>
    <property type="match status" value="1"/>
</dbReference>
<dbReference type="Pfam" id="PF00447">
    <property type="entry name" value="HSF_DNA-bind"/>
    <property type="match status" value="1"/>
</dbReference>
<reference evidence="7 8" key="1">
    <citation type="submission" date="2024-10" db="EMBL/GenBank/DDBJ databases">
        <title>Updated reference genomes for cyclostephanoid diatoms.</title>
        <authorList>
            <person name="Roberts W.R."/>
            <person name="Alverson A.J."/>
        </authorList>
    </citation>
    <scope>NUCLEOTIDE SEQUENCE [LARGE SCALE GENOMIC DNA]</scope>
    <source>
        <strain evidence="7 8">AJA228-03</strain>
    </source>
</reference>
<dbReference type="Proteomes" id="UP001530377">
    <property type="component" value="Unassembled WGS sequence"/>
</dbReference>
<keyword evidence="2" id="KW-0238">DNA-binding</keyword>
<evidence type="ECO:0000313" key="8">
    <source>
        <dbReference type="Proteomes" id="UP001530377"/>
    </source>
</evidence>
<evidence type="ECO:0000256" key="3">
    <source>
        <dbReference type="ARBA" id="ARBA00023242"/>
    </source>
</evidence>
<evidence type="ECO:0000256" key="2">
    <source>
        <dbReference type="ARBA" id="ARBA00023125"/>
    </source>
</evidence>
<feature type="compositionally biased region" description="Low complexity" evidence="5">
    <location>
        <begin position="221"/>
        <end position="230"/>
    </location>
</feature>
<dbReference type="PANTHER" id="PTHR10015">
    <property type="entry name" value="HEAT SHOCK TRANSCRIPTION FACTOR"/>
    <property type="match status" value="1"/>
</dbReference>
<feature type="compositionally biased region" description="Low complexity" evidence="5">
    <location>
        <begin position="198"/>
        <end position="214"/>
    </location>
</feature>
<dbReference type="InterPro" id="IPR036388">
    <property type="entry name" value="WH-like_DNA-bd_sf"/>
</dbReference>
<evidence type="ECO:0000256" key="5">
    <source>
        <dbReference type="SAM" id="MobiDB-lite"/>
    </source>
</evidence>
<dbReference type="SMART" id="SM00415">
    <property type="entry name" value="HSF"/>
    <property type="match status" value="1"/>
</dbReference>
<dbReference type="PANTHER" id="PTHR10015:SF206">
    <property type="entry name" value="HSF-TYPE DNA-BINDING DOMAIN-CONTAINING PROTEIN"/>
    <property type="match status" value="1"/>
</dbReference>
<comment type="similarity">
    <text evidence="4">Belongs to the HSF family.</text>
</comment>
<dbReference type="SUPFAM" id="SSF46785">
    <property type="entry name" value="Winged helix' DNA-binding domain"/>
    <property type="match status" value="1"/>
</dbReference>
<dbReference type="AlphaFoldDB" id="A0ABD3RYE5"/>
<evidence type="ECO:0000313" key="7">
    <source>
        <dbReference type="EMBL" id="KAL3817198.1"/>
    </source>
</evidence>